<dbReference type="SUPFAM" id="SSF51905">
    <property type="entry name" value="FAD/NAD(P)-binding domain"/>
    <property type="match status" value="1"/>
</dbReference>
<evidence type="ECO:0000313" key="8">
    <source>
        <dbReference type="EMBL" id="RDX03041.1"/>
    </source>
</evidence>
<feature type="binding site" evidence="4">
    <location>
        <position position="261"/>
    </location>
    <ligand>
        <name>NAD(+)</name>
        <dbReference type="ChEBI" id="CHEBI:57540"/>
    </ligand>
</feature>
<dbReference type="InterPro" id="IPR023753">
    <property type="entry name" value="FAD/NAD-binding_dom"/>
</dbReference>
<dbReference type="Proteomes" id="UP000257055">
    <property type="component" value="Unassembled WGS sequence"/>
</dbReference>
<dbReference type="InterPro" id="IPR036188">
    <property type="entry name" value="FAD/NAD-bd_sf"/>
</dbReference>
<dbReference type="Pfam" id="PF02852">
    <property type="entry name" value="Pyr_redox_dim"/>
    <property type="match status" value="1"/>
</dbReference>
<evidence type="ECO:0000256" key="4">
    <source>
        <dbReference type="PIRSR" id="PIRSR000350-3"/>
    </source>
</evidence>
<dbReference type="AlphaFoldDB" id="A0A3D8TVJ8"/>
<dbReference type="Gene3D" id="3.50.50.60">
    <property type="entry name" value="FAD/NAD(P)-binding domain"/>
    <property type="match status" value="2"/>
</dbReference>
<evidence type="ECO:0000256" key="1">
    <source>
        <dbReference type="ARBA" id="ARBA00007532"/>
    </source>
</evidence>
<evidence type="ECO:0000256" key="2">
    <source>
        <dbReference type="ARBA" id="ARBA00022630"/>
    </source>
</evidence>
<dbReference type="Pfam" id="PF07992">
    <property type="entry name" value="Pyr_redox_2"/>
    <property type="match status" value="1"/>
</dbReference>
<feature type="binding site" evidence="4">
    <location>
        <position position="300"/>
    </location>
    <ligand>
        <name>FAD</name>
        <dbReference type="ChEBI" id="CHEBI:57692"/>
    </ligand>
</feature>
<feature type="domain" description="Pyridine nucleotide-disulphide oxidoreductase dimerisation" evidence="6">
    <location>
        <begin position="336"/>
        <end position="438"/>
    </location>
</feature>
<dbReference type="SUPFAM" id="SSF55424">
    <property type="entry name" value="FAD/NAD-linked reductases, dimerisation (C-terminal) domain"/>
    <property type="match status" value="1"/>
</dbReference>
<keyword evidence="4" id="KW-0547">Nucleotide-binding</keyword>
<dbReference type="Gene3D" id="3.30.390.30">
    <property type="match status" value="1"/>
</dbReference>
<evidence type="ECO:0000259" key="6">
    <source>
        <dbReference type="Pfam" id="PF02852"/>
    </source>
</evidence>
<feature type="binding site" evidence="4">
    <location>
        <position position="54"/>
    </location>
    <ligand>
        <name>FAD</name>
        <dbReference type="ChEBI" id="CHEBI:57692"/>
    </ligand>
</feature>
<dbReference type="PIRSF" id="PIRSF000350">
    <property type="entry name" value="Mercury_reductase_MerA"/>
    <property type="match status" value="1"/>
</dbReference>
<name>A0A3D8TVJ8_9LIST</name>
<dbReference type="PRINTS" id="PR00368">
    <property type="entry name" value="FADPNR"/>
</dbReference>
<feature type="domain" description="FAD/NAD(P)-binding" evidence="7">
    <location>
        <begin position="9"/>
        <end position="304"/>
    </location>
</feature>
<dbReference type="InterPro" id="IPR004099">
    <property type="entry name" value="Pyr_nucl-diS_OxRdtase_dimer"/>
</dbReference>
<organism evidence="8 9">
    <name type="scientific">Listeria kieliensis</name>
    <dbReference type="NCBI Taxonomy" id="1621700"/>
    <lineage>
        <taxon>Bacteria</taxon>
        <taxon>Bacillati</taxon>
        <taxon>Bacillota</taxon>
        <taxon>Bacilli</taxon>
        <taxon>Bacillales</taxon>
        <taxon>Listeriaceae</taxon>
        <taxon>Listeria</taxon>
    </lineage>
</organism>
<keyword evidence="2" id="KW-0285">Flavoprotein</keyword>
<feature type="disulfide bond" description="Redox-active" evidence="5">
    <location>
        <begin position="45"/>
        <end position="50"/>
    </location>
</feature>
<evidence type="ECO:0000313" key="9">
    <source>
        <dbReference type="Proteomes" id="UP000257055"/>
    </source>
</evidence>
<gene>
    <name evidence="8" type="ORF">UR08_04050</name>
</gene>
<dbReference type="EMBL" id="LARY01000001">
    <property type="protein sequence ID" value="RDX03041.1"/>
    <property type="molecule type" value="Genomic_DNA"/>
</dbReference>
<dbReference type="PANTHER" id="PTHR43014:SF5">
    <property type="entry name" value="GLUTATHIONE REDUCTASE (NADPH)"/>
    <property type="match status" value="1"/>
</dbReference>
<comment type="cofactor">
    <cofactor evidence="4">
        <name>FAD</name>
        <dbReference type="ChEBI" id="CHEBI:57692"/>
    </cofactor>
    <text evidence="4">Binds 1 FAD per subunit.</text>
</comment>
<sequence>MNNMDYKFDAIVIGSGVSGTSAAYALNEAGKKVAIIEERDWGGTCVLRGCDPKKVLAGAMEAHNFSERLRGKGIKQVAEIDWKDLQDFKKSFVESVPESRLEGFQEAKIETFKGSAAFLDAHKLQVGEDTLSAEDIIIATGARPNIPDIEGKEIFLTSDDFLDLETLPKRIAFVGGGYIAFEFAAIAHAAGSEVHLIHHNSRPLKGFDEDHVAMLVSSLKSDGVHFHFDTDVEQLAKRDAGILLSAQNWTLEVDAVFATAGRKPNIERLNLEKAGIQSNRRGILVNQSLEAVPHVLAVGDVSVTPGLPLTPVDSFEADFAVSYILGKKQEIQYPAIPSAVFSSPKLAQVGLTAKEALQEKDRYHVNEIDMKNWYTYRRTNEYLSHAKVITEKETGKIVGASFISEEADVMINYIVLLMKAGLTLDALDSLIFAYPSPASDLPSLR</sequence>
<dbReference type="PRINTS" id="PR00411">
    <property type="entry name" value="PNDRDTASEI"/>
</dbReference>
<dbReference type="InterPro" id="IPR001100">
    <property type="entry name" value="Pyr_nuc-diS_OxRdtase"/>
</dbReference>
<feature type="binding site" evidence="4">
    <location>
        <begin position="175"/>
        <end position="182"/>
    </location>
    <ligand>
        <name>NAD(+)</name>
        <dbReference type="ChEBI" id="CHEBI:57540"/>
    </ligand>
</feature>
<evidence type="ECO:0000259" key="7">
    <source>
        <dbReference type="Pfam" id="PF07992"/>
    </source>
</evidence>
<comment type="similarity">
    <text evidence="1">Belongs to the class-I pyridine nucleotide-disulfide oxidoreductase family.</text>
</comment>
<accession>A0A3D8TVJ8</accession>
<keyword evidence="9" id="KW-1185">Reference proteome</keyword>
<dbReference type="GO" id="GO:0000166">
    <property type="term" value="F:nucleotide binding"/>
    <property type="evidence" value="ECO:0007669"/>
    <property type="project" value="UniProtKB-KW"/>
</dbReference>
<keyword evidence="3 4" id="KW-0274">FAD</keyword>
<evidence type="ECO:0000256" key="3">
    <source>
        <dbReference type="ARBA" id="ARBA00022827"/>
    </source>
</evidence>
<keyword evidence="4" id="KW-0520">NAD</keyword>
<dbReference type="InterPro" id="IPR016156">
    <property type="entry name" value="FAD/NAD-linked_Rdtase_dimer_sf"/>
</dbReference>
<dbReference type="GO" id="GO:0016491">
    <property type="term" value="F:oxidoreductase activity"/>
    <property type="evidence" value="ECO:0007669"/>
    <property type="project" value="InterPro"/>
</dbReference>
<comment type="caution">
    <text evidence="8">The sequence shown here is derived from an EMBL/GenBank/DDBJ whole genome shotgun (WGS) entry which is preliminary data.</text>
</comment>
<protein>
    <submittedName>
        <fullName evidence="8">Pyridine nucleotide-disulfide oxidoreductase</fullName>
    </submittedName>
</protein>
<proteinExistence type="inferred from homology"/>
<evidence type="ECO:0000256" key="5">
    <source>
        <dbReference type="PIRSR" id="PIRSR000350-4"/>
    </source>
</evidence>
<reference evidence="9" key="1">
    <citation type="submission" date="2015-04" db="EMBL/GenBank/DDBJ databases">
        <authorList>
            <person name="Schardt J."/>
            <person name="Mueller-Herbst S."/>
            <person name="Scherer S."/>
            <person name="Huptas C."/>
        </authorList>
    </citation>
    <scope>NUCLEOTIDE SEQUENCE [LARGE SCALE GENOMIC DNA]</scope>
    <source>
        <strain evidence="9">Kiel-L1</strain>
    </source>
</reference>
<dbReference type="PANTHER" id="PTHR43014">
    <property type="entry name" value="MERCURIC REDUCTASE"/>
    <property type="match status" value="1"/>
</dbReference>